<feature type="binding site" evidence="13">
    <location>
        <begin position="85"/>
        <end position="88"/>
    </location>
    <ligand>
        <name>substrate</name>
    </ligand>
</feature>
<evidence type="ECO:0000256" key="10">
    <source>
        <dbReference type="ARBA" id="ARBA00030169"/>
    </source>
</evidence>
<keyword evidence="13" id="KW-0479">Metal-binding</keyword>
<dbReference type="EMBL" id="NPOA01000001">
    <property type="protein sequence ID" value="PAV31111.1"/>
    <property type="molecule type" value="Genomic_DNA"/>
</dbReference>
<dbReference type="CDD" id="cd16841">
    <property type="entry name" value="RraA_family"/>
    <property type="match status" value="1"/>
</dbReference>
<dbReference type="OrthoDB" id="9784786at2"/>
<comment type="subunit">
    <text evidence="4">Homotrimer.</text>
</comment>
<dbReference type="EC" id="4.1.3.17" evidence="5"/>
<sequence>MHTKEIKDENTYYSSATFHEAAGKIGALPSEIKPLANNSKLFGRITPVLSPPGDNLWLHKAVYEAEPGTILVVDVSGHYEAGYWGEILNEAAKERGIKGLVINGCVRDSEQLVEMDFPVFARGICIRGTSKDKNSYGSINEVIRIGDTQLFPNDYIIGDADGCVVIPQKQFKEIEANAVQREEEEIEILKALKDGESSLDIYNLR</sequence>
<evidence type="ECO:0000256" key="3">
    <source>
        <dbReference type="ARBA" id="ARBA00008621"/>
    </source>
</evidence>
<organism evidence="14 15">
    <name type="scientific">Virgibacillus profundi</name>
    <dbReference type="NCBI Taxonomy" id="2024555"/>
    <lineage>
        <taxon>Bacteria</taxon>
        <taxon>Bacillati</taxon>
        <taxon>Bacillota</taxon>
        <taxon>Bacilli</taxon>
        <taxon>Bacillales</taxon>
        <taxon>Bacillaceae</taxon>
        <taxon>Virgibacillus</taxon>
    </lineage>
</organism>
<dbReference type="SUPFAM" id="SSF89562">
    <property type="entry name" value="RraA-like"/>
    <property type="match status" value="1"/>
</dbReference>
<dbReference type="GO" id="GO:0046872">
    <property type="term" value="F:metal ion binding"/>
    <property type="evidence" value="ECO:0007669"/>
    <property type="project" value="UniProtKB-KW"/>
</dbReference>
<dbReference type="GO" id="GO:0008948">
    <property type="term" value="F:oxaloacetate decarboxylase activity"/>
    <property type="evidence" value="ECO:0007669"/>
    <property type="project" value="UniProtKB-EC"/>
</dbReference>
<evidence type="ECO:0000256" key="6">
    <source>
        <dbReference type="ARBA" id="ARBA00012947"/>
    </source>
</evidence>
<evidence type="ECO:0000313" key="14">
    <source>
        <dbReference type="EMBL" id="PAV31111.1"/>
    </source>
</evidence>
<comment type="caution">
    <text evidence="14">The sequence shown here is derived from an EMBL/GenBank/DDBJ whole genome shotgun (WGS) entry which is preliminary data.</text>
</comment>
<gene>
    <name evidence="14" type="ORF">CIL05_00175</name>
</gene>
<proteinExistence type="inferred from homology"/>
<dbReference type="PANTHER" id="PTHR33254">
    <property type="entry name" value="4-HYDROXY-4-METHYL-2-OXOGLUTARATE ALDOLASE 3-RELATED"/>
    <property type="match status" value="1"/>
</dbReference>
<feature type="binding site" evidence="13">
    <location>
        <position position="108"/>
    </location>
    <ligand>
        <name>Mg(2+)</name>
        <dbReference type="ChEBI" id="CHEBI:18420"/>
    </ligand>
</feature>
<evidence type="ECO:0000256" key="12">
    <source>
        <dbReference type="ARBA" id="ARBA00047973"/>
    </source>
</evidence>
<comment type="cofactor">
    <cofactor evidence="2">
        <name>a divalent metal cation</name>
        <dbReference type="ChEBI" id="CHEBI:60240"/>
    </cofactor>
</comment>
<keyword evidence="15" id="KW-1185">Reference proteome</keyword>
<keyword evidence="13" id="KW-0460">Magnesium</keyword>
<evidence type="ECO:0000256" key="4">
    <source>
        <dbReference type="ARBA" id="ARBA00011233"/>
    </source>
</evidence>
<evidence type="ECO:0000256" key="8">
    <source>
        <dbReference type="ARBA" id="ARBA00025046"/>
    </source>
</evidence>
<evidence type="ECO:0000256" key="11">
    <source>
        <dbReference type="ARBA" id="ARBA00032305"/>
    </source>
</evidence>
<dbReference type="Pfam" id="PF03737">
    <property type="entry name" value="RraA-like"/>
    <property type="match status" value="1"/>
</dbReference>
<evidence type="ECO:0000313" key="15">
    <source>
        <dbReference type="Proteomes" id="UP000218887"/>
    </source>
</evidence>
<dbReference type="GO" id="GO:0047443">
    <property type="term" value="F:4-hydroxy-4-methyl-2-oxoglutarate aldolase activity"/>
    <property type="evidence" value="ECO:0007669"/>
    <property type="project" value="UniProtKB-EC"/>
</dbReference>
<evidence type="ECO:0000256" key="7">
    <source>
        <dbReference type="ARBA" id="ARBA00016549"/>
    </source>
</evidence>
<dbReference type="Gene3D" id="3.50.30.40">
    <property type="entry name" value="Ribonuclease E inhibitor RraA/RraA-like"/>
    <property type="match status" value="1"/>
</dbReference>
<evidence type="ECO:0000256" key="2">
    <source>
        <dbReference type="ARBA" id="ARBA00001968"/>
    </source>
</evidence>
<reference evidence="14 15" key="1">
    <citation type="submission" date="2017-08" db="EMBL/GenBank/DDBJ databases">
        <title>Virgibacillus indicus sp. nov. and Virgibacillus profoundi sp. nov, two moderately halophilic bacteria isolated from marine sediment by using the Microfluidic Streak Plate.</title>
        <authorList>
            <person name="Xu B."/>
            <person name="Hu B."/>
            <person name="Wang J."/>
            <person name="Zhu Y."/>
            <person name="Huang L."/>
            <person name="Du W."/>
            <person name="Huang Y."/>
        </authorList>
    </citation>
    <scope>NUCLEOTIDE SEQUENCE [LARGE SCALE GENOMIC DNA]</scope>
    <source>
        <strain evidence="14 15">IO3-P3-H5</strain>
    </source>
</reference>
<dbReference type="AlphaFoldDB" id="A0A2A2IGJ2"/>
<comment type="catalytic activity">
    <reaction evidence="12">
        <text>oxaloacetate + H(+) = pyruvate + CO2</text>
        <dbReference type="Rhea" id="RHEA:15641"/>
        <dbReference type="ChEBI" id="CHEBI:15361"/>
        <dbReference type="ChEBI" id="CHEBI:15378"/>
        <dbReference type="ChEBI" id="CHEBI:16452"/>
        <dbReference type="ChEBI" id="CHEBI:16526"/>
        <dbReference type="EC" id="4.1.1.112"/>
    </reaction>
</comment>
<name>A0A2A2IGJ2_9BACI</name>
<evidence type="ECO:0000256" key="9">
    <source>
        <dbReference type="ARBA" id="ARBA00029596"/>
    </source>
</evidence>
<accession>A0A2A2IGJ2</accession>
<evidence type="ECO:0000256" key="5">
    <source>
        <dbReference type="ARBA" id="ARBA00012213"/>
    </source>
</evidence>
<dbReference type="Proteomes" id="UP000218887">
    <property type="component" value="Unassembled WGS sequence"/>
</dbReference>
<evidence type="ECO:0000256" key="1">
    <source>
        <dbReference type="ARBA" id="ARBA00001342"/>
    </source>
</evidence>
<dbReference type="InterPro" id="IPR036704">
    <property type="entry name" value="RraA/RraA-like_sf"/>
</dbReference>
<comment type="catalytic activity">
    <reaction evidence="1">
        <text>4-hydroxy-4-methyl-2-oxoglutarate = 2 pyruvate</text>
        <dbReference type="Rhea" id="RHEA:22748"/>
        <dbReference type="ChEBI" id="CHEBI:15361"/>
        <dbReference type="ChEBI" id="CHEBI:58276"/>
        <dbReference type="EC" id="4.1.3.17"/>
    </reaction>
</comment>
<comment type="cofactor">
    <cofactor evidence="13">
        <name>Mg(2+)</name>
        <dbReference type="ChEBI" id="CHEBI:18420"/>
    </cofactor>
</comment>
<evidence type="ECO:0000256" key="13">
    <source>
        <dbReference type="PIRSR" id="PIRSR605493-1"/>
    </source>
</evidence>
<protein>
    <recommendedName>
        <fullName evidence="7">Putative 4-hydroxy-4-methyl-2-oxoglutarate aldolase</fullName>
        <ecNumber evidence="6">4.1.1.112</ecNumber>
        <ecNumber evidence="5">4.1.3.17</ecNumber>
    </recommendedName>
    <alternativeName>
        <fullName evidence="11">Oxaloacetate decarboxylase</fullName>
    </alternativeName>
    <alternativeName>
        <fullName evidence="9">Regulator of ribonuclease activity homolog</fullName>
    </alternativeName>
    <alternativeName>
        <fullName evidence="10">RraA-like protein</fullName>
    </alternativeName>
</protein>
<dbReference type="InterPro" id="IPR005493">
    <property type="entry name" value="RraA/RraA-like"/>
</dbReference>
<dbReference type="PANTHER" id="PTHR33254:SF4">
    <property type="entry name" value="4-HYDROXY-4-METHYL-2-OXOGLUTARATE ALDOLASE 3-RELATED"/>
    <property type="match status" value="1"/>
</dbReference>
<comment type="function">
    <text evidence="8">Catalyzes the aldol cleavage of 4-hydroxy-4-methyl-2-oxoglutarate (HMG) into 2 molecules of pyruvate. Also contains a secondary oxaloacetate (OAA) decarboxylase activity due to the common pyruvate enolate transition state formed following C-C bond cleavage in the retro-aldol and decarboxylation reactions.</text>
</comment>
<feature type="binding site" evidence="13">
    <location>
        <position position="107"/>
    </location>
    <ligand>
        <name>substrate</name>
    </ligand>
</feature>
<dbReference type="RefSeq" id="WP_095653482.1">
    <property type="nucleotide sequence ID" value="NZ_NPOA01000001.1"/>
</dbReference>
<dbReference type="EC" id="4.1.1.112" evidence="6"/>
<comment type="similarity">
    <text evidence="3">Belongs to the class II aldolase/RraA-like family.</text>
</comment>